<dbReference type="InterPro" id="IPR005225">
    <property type="entry name" value="Small_GTP-bd"/>
</dbReference>
<dbReference type="AlphaFoldDB" id="A0A7T1F3P8"/>
<evidence type="ECO:0000313" key="5">
    <source>
        <dbReference type="Proteomes" id="UP000594463"/>
    </source>
</evidence>
<dbReference type="Proteomes" id="UP000594463">
    <property type="component" value="Chromosome"/>
</dbReference>
<dbReference type="Pfam" id="PF01926">
    <property type="entry name" value="MMR_HSR1"/>
    <property type="match status" value="1"/>
</dbReference>
<dbReference type="NCBIfam" id="TIGR03918">
    <property type="entry name" value="GTP_HydF"/>
    <property type="match status" value="1"/>
</dbReference>
<feature type="domain" description="Hydrogen maturase F dimerization" evidence="2">
    <location>
        <begin position="175"/>
        <end position="273"/>
    </location>
</feature>
<keyword evidence="5" id="KW-1185">Reference proteome</keyword>
<dbReference type="PANTHER" id="PTHR42714:SF6">
    <property type="entry name" value="TRANSLATION INITIATION FACTOR IF-2"/>
    <property type="match status" value="1"/>
</dbReference>
<dbReference type="InterPro" id="IPR006073">
    <property type="entry name" value="GTP-bd"/>
</dbReference>
<dbReference type="Pfam" id="PF18128">
    <property type="entry name" value="HydF_dimer"/>
    <property type="match status" value="1"/>
</dbReference>
<evidence type="ECO:0000313" key="4">
    <source>
        <dbReference type="EMBL" id="QPM68581.1"/>
    </source>
</evidence>
<dbReference type="SUPFAM" id="SSF52540">
    <property type="entry name" value="P-loop containing nucleoside triphosphate hydrolases"/>
    <property type="match status" value="1"/>
</dbReference>
<dbReference type="EMBL" id="CP065383">
    <property type="protein sequence ID" value="QPM68581.1"/>
    <property type="molecule type" value="Genomic_DNA"/>
</dbReference>
<dbReference type="Gene3D" id="3.40.50.11410">
    <property type="match status" value="1"/>
</dbReference>
<dbReference type="GO" id="GO:0005525">
    <property type="term" value="F:GTP binding"/>
    <property type="evidence" value="ECO:0007669"/>
    <property type="project" value="InterPro"/>
</dbReference>
<protein>
    <submittedName>
        <fullName evidence="4">GTPase Der</fullName>
    </submittedName>
</protein>
<dbReference type="InterPro" id="IPR040644">
    <property type="entry name" value="HydF_tetramer"/>
</dbReference>
<dbReference type="GO" id="GO:0005737">
    <property type="term" value="C:cytoplasm"/>
    <property type="evidence" value="ECO:0007669"/>
    <property type="project" value="TreeGrafter"/>
</dbReference>
<evidence type="ECO:0000259" key="1">
    <source>
        <dbReference type="Pfam" id="PF01926"/>
    </source>
</evidence>
<dbReference type="NCBIfam" id="TIGR00231">
    <property type="entry name" value="small_GTP"/>
    <property type="match status" value="1"/>
</dbReference>
<dbReference type="CDD" id="cd00880">
    <property type="entry name" value="Era_like"/>
    <property type="match status" value="1"/>
</dbReference>
<dbReference type="InterPro" id="IPR027417">
    <property type="entry name" value="P-loop_NTPase"/>
</dbReference>
<dbReference type="RefSeq" id="WP_218111081.1">
    <property type="nucleotide sequence ID" value="NZ_CP065383.1"/>
</dbReference>
<evidence type="ECO:0000259" key="3">
    <source>
        <dbReference type="Pfam" id="PF18133"/>
    </source>
</evidence>
<dbReference type="Gene3D" id="3.40.50.11420">
    <property type="match status" value="1"/>
</dbReference>
<name>A0A7T1F3P8_ATRLM</name>
<dbReference type="Pfam" id="PF18133">
    <property type="entry name" value="HydF_tetramer"/>
    <property type="match status" value="1"/>
</dbReference>
<dbReference type="GO" id="GO:0002098">
    <property type="term" value="P:tRNA wobble uridine modification"/>
    <property type="evidence" value="ECO:0007669"/>
    <property type="project" value="TreeGrafter"/>
</dbReference>
<feature type="domain" description="G" evidence="1">
    <location>
        <begin position="11"/>
        <end position="126"/>
    </location>
</feature>
<evidence type="ECO:0000259" key="2">
    <source>
        <dbReference type="Pfam" id="PF18128"/>
    </source>
</evidence>
<proteinExistence type="predicted"/>
<dbReference type="PRINTS" id="PR00326">
    <property type="entry name" value="GTP1OBG"/>
</dbReference>
<accession>A0A7T1F3P8</accession>
<reference evidence="4 5" key="1">
    <citation type="journal article" date="2021" name="Nat. Commun.">
        <title>Isolation of a member of the candidate phylum Atribacteria reveals a unique cell membrane structure.</title>
        <authorList>
            <person name="Taiki K."/>
            <person name="Nobu M.K."/>
            <person name="Kusada H."/>
            <person name="Meng X.-Y."/>
            <person name="Hosoki N."/>
            <person name="Uematsu K."/>
            <person name="Yoshioka H."/>
            <person name="Kamagata Y."/>
            <person name="Tamaki H."/>
        </authorList>
    </citation>
    <scope>NUCLEOTIDE SEQUENCE [LARGE SCALE GENOMIC DNA]</scope>
    <source>
        <strain evidence="4 5">RT761</strain>
    </source>
</reference>
<dbReference type="Gene3D" id="3.40.50.300">
    <property type="entry name" value="P-loop containing nucleotide triphosphate hydrolases"/>
    <property type="match status" value="1"/>
</dbReference>
<dbReference type="InterPro" id="IPR041606">
    <property type="entry name" value="HydF_dimer"/>
</dbReference>
<gene>
    <name evidence="4" type="primary">der_1</name>
    <name evidence="4" type="ORF">RT761_01802</name>
</gene>
<organism evidence="4 5">
    <name type="scientific">Atribacter laminatus</name>
    <dbReference type="NCBI Taxonomy" id="2847778"/>
    <lineage>
        <taxon>Bacteria</taxon>
        <taxon>Pseudomonadati</taxon>
        <taxon>Atribacterota</taxon>
        <taxon>Atribacteria</taxon>
        <taxon>Atribacterales</taxon>
        <taxon>Atribacteraceae</taxon>
        <taxon>Atribacter</taxon>
    </lineage>
</organism>
<dbReference type="GO" id="GO:0030488">
    <property type="term" value="P:tRNA methylation"/>
    <property type="evidence" value="ECO:0007669"/>
    <property type="project" value="TreeGrafter"/>
</dbReference>
<sequence length="407" mass="45450">MNGTPRSLRPHIGIFGRRNVGKSSLINALTNQEVAIVSSEPGTTTDPVFKSIEFLPFGPVVFIDTAGLDDQGFLGELRKKKSLEILRRCDIAILVWDNQGGDFFFEKELIALLKENKIFTIGVQNKTNGKTLQNSELDQFQIPLFQIDAQTGKGIELLKNSLVEILKRQYEEKPLIKDLIQPKDVVLLVVPIDLGAPKGRLILPQVQTIREILDAGASAIIAKESELAEILNKQKYPPRLVVTDSQVFHKVAAVLPPDQPLTSFSILFARNKGDLTTLVEGVQVIDSLKPMDKVLIAEACTHHPQADDIGRLKIPRWLRQRVGFGIEVDITAGNDFPENINEYRLIIHCGGCMINHKEMLYRLHSARESGVAITNYGVFIAYVQGLIPRVLKIFPEFDLLFTSRAGW</sequence>
<feature type="domain" description="Hydrogen maturase F tetramerization" evidence="3">
    <location>
        <begin position="277"/>
        <end position="393"/>
    </location>
</feature>
<dbReference type="PANTHER" id="PTHR42714">
    <property type="entry name" value="TRNA MODIFICATION GTPASE GTPBP3"/>
    <property type="match status" value="1"/>
</dbReference>
<dbReference type="InterPro" id="IPR023873">
    <property type="entry name" value="FeFe-hyd_GTPase_HydF"/>
</dbReference>
<dbReference type="KEGG" id="alam:RT761_01802"/>